<dbReference type="Gene3D" id="1.25.40.10">
    <property type="entry name" value="Tetratricopeptide repeat domain"/>
    <property type="match status" value="1"/>
</dbReference>
<proteinExistence type="predicted"/>
<dbReference type="SUPFAM" id="SSF48452">
    <property type="entry name" value="TPR-like"/>
    <property type="match status" value="1"/>
</dbReference>
<evidence type="ECO:0000313" key="1">
    <source>
        <dbReference type="EMBL" id="MCM1984531.1"/>
    </source>
</evidence>
<dbReference type="AlphaFoldDB" id="A0ABD4T6Y9"/>
<name>A0ABD4T6Y9_9CYAN</name>
<comment type="caution">
    <text evidence="1">The sequence shown here is derived from an EMBL/GenBank/DDBJ whole genome shotgun (WGS) entry which is preliminary data.</text>
</comment>
<accession>A0ABD4T6Y9</accession>
<sequence length="125" mass="13752">MFFKTPSLRRALTLMAGAFFAIGMGQSVVAMFLAKPPMGQSAREAAPQPAELAQLEAGYKLVLAREPQNPTALRELLNLYLAQADWVSAREILERLRKQQPQEAEYSALLADLNQKIGSQGPLKP</sequence>
<evidence type="ECO:0000313" key="2">
    <source>
        <dbReference type="Proteomes" id="UP000031561"/>
    </source>
</evidence>
<protein>
    <submittedName>
        <fullName evidence="1">Tetratricopeptide repeat protein</fullName>
    </submittedName>
</protein>
<reference evidence="1 2" key="1">
    <citation type="journal article" date="2015" name="Genome Announc.">
        <title>Draft Genome Sequence of Filamentous Marine Cyanobacterium Lyngbya confervoides Strain BDU141951.</title>
        <authorList>
            <person name="Chandrababunaidu M.M."/>
            <person name="Sen D."/>
            <person name="Tripathy S."/>
        </authorList>
    </citation>
    <scope>NUCLEOTIDE SEQUENCE [LARGE SCALE GENOMIC DNA]</scope>
    <source>
        <strain evidence="1 2">BDU141951</strain>
    </source>
</reference>
<dbReference type="InterPro" id="IPR011990">
    <property type="entry name" value="TPR-like_helical_dom_sf"/>
</dbReference>
<keyword evidence="2" id="KW-1185">Reference proteome</keyword>
<organism evidence="1 2">
    <name type="scientific">Lyngbya confervoides BDU141951</name>
    <dbReference type="NCBI Taxonomy" id="1574623"/>
    <lineage>
        <taxon>Bacteria</taxon>
        <taxon>Bacillati</taxon>
        <taxon>Cyanobacteriota</taxon>
        <taxon>Cyanophyceae</taxon>
        <taxon>Oscillatoriophycideae</taxon>
        <taxon>Oscillatoriales</taxon>
        <taxon>Microcoleaceae</taxon>
        <taxon>Lyngbya</taxon>
    </lineage>
</organism>
<dbReference type="EMBL" id="JTHE03000100">
    <property type="protein sequence ID" value="MCM1984531.1"/>
    <property type="molecule type" value="Genomic_DNA"/>
</dbReference>
<gene>
    <name evidence="1" type="ORF">QQ91_0017040</name>
</gene>
<dbReference type="RefSeq" id="WP_166276414.1">
    <property type="nucleotide sequence ID" value="NZ_JTHE03000100.1"/>
</dbReference>
<dbReference type="Pfam" id="PF14559">
    <property type="entry name" value="TPR_19"/>
    <property type="match status" value="1"/>
</dbReference>
<dbReference type="Proteomes" id="UP000031561">
    <property type="component" value="Unassembled WGS sequence"/>
</dbReference>